<keyword evidence="3" id="KW-0274">FAD</keyword>
<dbReference type="Pfam" id="PF01494">
    <property type="entry name" value="FAD_binding_3"/>
    <property type="match status" value="1"/>
</dbReference>
<dbReference type="GO" id="GO:0071949">
    <property type="term" value="F:FAD binding"/>
    <property type="evidence" value="ECO:0007669"/>
    <property type="project" value="InterPro"/>
</dbReference>
<dbReference type="SUPFAM" id="SSF54373">
    <property type="entry name" value="FAD-linked reductases, C-terminal domain"/>
    <property type="match status" value="1"/>
</dbReference>
<organism evidence="7 8">
    <name type="scientific">Stappia taiwanensis</name>
    <dbReference type="NCBI Taxonomy" id="992267"/>
    <lineage>
        <taxon>Bacteria</taxon>
        <taxon>Pseudomonadati</taxon>
        <taxon>Pseudomonadota</taxon>
        <taxon>Alphaproteobacteria</taxon>
        <taxon>Hyphomicrobiales</taxon>
        <taxon>Stappiaceae</taxon>
        <taxon>Stappia</taxon>
    </lineage>
</organism>
<dbReference type="InterPro" id="IPR036188">
    <property type="entry name" value="FAD/NAD-bd_sf"/>
</dbReference>
<comment type="caution">
    <text evidence="7">The sequence shown here is derived from an EMBL/GenBank/DDBJ whole genome shotgun (WGS) entry which is preliminary data.</text>
</comment>
<evidence type="ECO:0000256" key="4">
    <source>
        <dbReference type="ARBA" id="ARBA00023002"/>
    </source>
</evidence>
<dbReference type="GO" id="GO:0004497">
    <property type="term" value="F:monooxygenase activity"/>
    <property type="evidence" value="ECO:0007669"/>
    <property type="project" value="UniProtKB-KW"/>
</dbReference>
<gene>
    <name evidence="7" type="ORF">H1W37_02745</name>
</gene>
<accession>A0A838XGP1</accession>
<evidence type="ECO:0000256" key="5">
    <source>
        <dbReference type="ARBA" id="ARBA00023033"/>
    </source>
</evidence>
<evidence type="ECO:0000256" key="3">
    <source>
        <dbReference type="ARBA" id="ARBA00022827"/>
    </source>
</evidence>
<name>A0A838XGP1_9HYPH</name>
<dbReference type="Gene3D" id="3.50.50.60">
    <property type="entry name" value="FAD/NAD(P)-binding domain"/>
    <property type="match status" value="1"/>
</dbReference>
<keyword evidence="2" id="KW-0285">Flavoprotein</keyword>
<dbReference type="InterPro" id="IPR002938">
    <property type="entry name" value="FAD-bd"/>
</dbReference>
<evidence type="ECO:0000313" key="8">
    <source>
        <dbReference type="Proteomes" id="UP000559404"/>
    </source>
</evidence>
<dbReference type="PRINTS" id="PR00420">
    <property type="entry name" value="RNGMNOXGNASE"/>
</dbReference>
<evidence type="ECO:0000256" key="1">
    <source>
        <dbReference type="ARBA" id="ARBA00001974"/>
    </source>
</evidence>
<feature type="domain" description="FAD-binding" evidence="6">
    <location>
        <begin position="22"/>
        <end position="364"/>
    </location>
</feature>
<comment type="cofactor">
    <cofactor evidence="1">
        <name>FAD</name>
        <dbReference type="ChEBI" id="CHEBI:57692"/>
    </cofactor>
</comment>
<proteinExistence type="predicted"/>
<keyword evidence="5 7" id="KW-0503">Monooxygenase</keyword>
<dbReference type="SUPFAM" id="SSF51905">
    <property type="entry name" value="FAD/NAD(P)-binding domain"/>
    <property type="match status" value="1"/>
</dbReference>
<dbReference type="PANTHER" id="PTHR13789">
    <property type="entry name" value="MONOOXYGENASE"/>
    <property type="match status" value="1"/>
</dbReference>
<protein>
    <submittedName>
        <fullName evidence="7">FAD-dependent monooxygenase</fullName>
    </submittedName>
</protein>
<reference evidence="7 8" key="2">
    <citation type="submission" date="2020-08" db="EMBL/GenBank/DDBJ databases">
        <title>Stappia taiwanensis sp. nov., isolated from a coastal thermal spring.</title>
        <authorList>
            <person name="Kampfer P."/>
        </authorList>
    </citation>
    <scope>NUCLEOTIDE SEQUENCE [LARGE SCALE GENOMIC DNA]</scope>
    <source>
        <strain evidence="7 8">DSM 23284</strain>
    </source>
</reference>
<evidence type="ECO:0000256" key="2">
    <source>
        <dbReference type="ARBA" id="ARBA00022630"/>
    </source>
</evidence>
<keyword evidence="8" id="KW-1185">Reference proteome</keyword>
<evidence type="ECO:0000259" key="6">
    <source>
        <dbReference type="Pfam" id="PF01494"/>
    </source>
</evidence>
<dbReference type="RefSeq" id="WP_181758754.1">
    <property type="nucleotide sequence ID" value="NZ_BMCR01000002.1"/>
</dbReference>
<dbReference type="InterPro" id="IPR050493">
    <property type="entry name" value="FAD-dep_Monooxygenase_BioMet"/>
</dbReference>
<evidence type="ECO:0000313" key="7">
    <source>
        <dbReference type="EMBL" id="MBA4610559.1"/>
    </source>
</evidence>
<keyword evidence="4" id="KW-0560">Oxidoreductase</keyword>
<dbReference type="EMBL" id="JACEON010000002">
    <property type="protein sequence ID" value="MBA4610559.1"/>
    <property type="molecule type" value="Genomic_DNA"/>
</dbReference>
<reference evidence="7 8" key="1">
    <citation type="submission" date="2020-07" db="EMBL/GenBank/DDBJ databases">
        <authorList>
            <person name="Li M."/>
        </authorList>
    </citation>
    <scope>NUCLEOTIDE SEQUENCE [LARGE SCALE GENOMIC DNA]</scope>
    <source>
        <strain evidence="7 8">DSM 23284</strain>
    </source>
</reference>
<dbReference type="PANTHER" id="PTHR13789:SF318">
    <property type="entry name" value="GERANYLGERANYL DIPHOSPHATE REDUCTASE"/>
    <property type="match status" value="1"/>
</dbReference>
<dbReference type="AlphaFoldDB" id="A0A838XGP1"/>
<sequence length="408" mass="44522">MSAPETSPSRHADTADPHDRLFIAGAGIGGLTAALCLAREGRAVTVLERAESLAPVGSGLQLSPNAMHVLRGLGLEEELRRHAVAPEAIRILSARSGKDLARIPLGAHAEARYGAPYLVIHRGNLQETLLRAARACPDITLRLGADLRDARQSPDGVTLDIETAHGKDHLSGAALIGADGVWSVTRRRIMGLRQAVFSGRTAYRAVIPIDTIPEEWRKVTGLWLGADAHVVHYPLSGGRQFNIVALVKEDWHEETWSAPAARADLLARFEGWPAACRTLLEQPESWLKWALCGMDPGMSWINGRFALLGDAAHAMLPFAAQGAAMSIEDGAAIARNLARAEDPVKAFHAYQSERQDRAERVLRLARSNDRVYHLGGPLALARDAVMRSLPPERLLARFDWLYGWRPPE</sequence>
<dbReference type="Proteomes" id="UP000559404">
    <property type="component" value="Unassembled WGS sequence"/>
</dbReference>